<dbReference type="AlphaFoldDB" id="A0A4Y3KGN2"/>
<dbReference type="RefSeq" id="WP_141322328.1">
    <property type="nucleotide sequence ID" value="NZ_BJLP01000067.1"/>
</dbReference>
<gene>
    <name evidence="2" type="ORF">CUD01_29880</name>
</gene>
<feature type="domain" description="Lantibiotic dehydratase N-terminal" evidence="1">
    <location>
        <begin position="156"/>
        <end position="821"/>
    </location>
</feature>
<evidence type="ECO:0000313" key="3">
    <source>
        <dbReference type="Proteomes" id="UP000315842"/>
    </source>
</evidence>
<dbReference type="Proteomes" id="UP000315842">
    <property type="component" value="Unassembled WGS sequence"/>
</dbReference>
<keyword evidence="3" id="KW-1185">Reference proteome</keyword>
<protein>
    <recommendedName>
        <fullName evidence="1">Lantibiotic dehydratase N-terminal domain-containing protein</fullName>
    </recommendedName>
</protein>
<reference evidence="2 3" key="1">
    <citation type="submission" date="2019-06" db="EMBL/GenBank/DDBJ databases">
        <title>Whole genome shotgun sequence of Cellulomonas uda NBRC 3747.</title>
        <authorList>
            <person name="Hosoyama A."/>
            <person name="Uohara A."/>
            <person name="Ohji S."/>
            <person name="Ichikawa N."/>
        </authorList>
    </citation>
    <scope>NUCLEOTIDE SEQUENCE [LARGE SCALE GENOMIC DNA]</scope>
    <source>
        <strain evidence="2 3">NBRC 3747</strain>
    </source>
</reference>
<dbReference type="InterPro" id="IPR006827">
    <property type="entry name" value="Lant_deHydtase_N"/>
</dbReference>
<dbReference type="EMBL" id="BJLP01000067">
    <property type="protein sequence ID" value="GEA82544.1"/>
    <property type="molecule type" value="Genomic_DNA"/>
</dbReference>
<name>A0A4Y3KGN2_CELUD</name>
<sequence>MTDVTTTTEVTGLGTRWTLREHVGLRVAGLPWDVTDGLRTLAATRWAHEVLDAQDDLSAESAQLADLLHEVIGGLDDDGLRRRLLAVRRQVFKDVLPQDLDGVLAALADLSPQVAARLAAWADRRGTLARRVDDGAAVLAADTDAARLRLFELADDPTLRRGIQLASPALDQQLVSMTAPGAARPAAKRLRKVERSLLSYVARTACKTSPFSTMTGVAAAELSEWAEPVRDVPGPASSHVRINVTVIARLVEAILGDPARRADLEVTLSPGWRSDGDRLRYVRHWTTMGDDDASVSFDSIRDGLYFLRRSGTLDALTGYLNDRGSASARAVVGWLAERTGAQADQCEQYLTILLDLGMLALPGFQTLVHTPDPLRGFQAALERVGAPWADDLASDLDGPVALVDELPTADLDRRRAVLAALRELLLELLDGLGGERSLPRTILYEDVRLGDGLVAIAARPWRDAFGADLAAVERLIPAFDVSFPHRLVLLGFFVARFGRGGRAEDLLRVVEDFHEDLYDQYSSYTADRRTWDDGQYVPEEDWLGRPELAVLDDARQRLSAHVRDAVAGGEPEVFLDPDVVGLIGDALDGVTGGPRPLGHFAQVVGADDRMLVLNQSFGGPSFPFSRFTHAFDDVAGGPLAHTLRAAAAAHLPSDAVYAEVTGGPATSNLNLHRRLTDHVIVCPGESSDAPADEQIPLDDLYLLHDADRDRLVLRSRRLEREVVPVYNGYLVPMALPKIARTLLLLSPTLMVRFDVWGGVPKTVTTGGVSTRPRVRLGSVVLSRRSWAVLGADLPLRTPGQSDADWFLGWHRWGRTHGIPLQSFVTVYPAQRTGAASPKPQFLDLASVLSLQAFEAMVTDPADKAVVAEMLPGPDDLTLRSADGRGHVTEIALETFRADAPTQDGAGR</sequence>
<dbReference type="Pfam" id="PF04738">
    <property type="entry name" value="Lant_dehydr_N"/>
    <property type="match status" value="1"/>
</dbReference>
<proteinExistence type="predicted"/>
<evidence type="ECO:0000259" key="1">
    <source>
        <dbReference type="Pfam" id="PF04738"/>
    </source>
</evidence>
<evidence type="ECO:0000313" key="2">
    <source>
        <dbReference type="EMBL" id="GEA82544.1"/>
    </source>
</evidence>
<comment type="caution">
    <text evidence="2">The sequence shown here is derived from an EMBL/GenBank/DDBJ whole genome shotgun (WGS) entry which is preliminary data.</text>
</comment>
<accession>A0A4Y3KGN2</accession>
<organism evidence="2 3">
    <name type="scientific">Cellulomonas uda</name>
    <dbReference type="NCBI Taxonomy" id="1714"/>
    <lineage>
        <taxon>Bacteria</taxon>
        <taxon>Bacillati</taxon>
        <taxon>Actinomycetota</taxon>
        <taxon>Actinomycetes</taxon>
        <taxon>Micrococcales</taxon>
        <taxon>Cellulomonadaceae</taxon>
        <taxon>Cellulomonas</taxon>
    </lineage>
</organism>